<protein>
    <submittedName>
        <fullName evidence="1">Uncharacterized protein</fullName>
    </submittedName>
</protein>
<dbReference type="EMBL" id="CM047745">
    <property type="protein sequence ID" value="KAJ0024328.1"/>
    <property type="molecule type" value="Genomic_DNA"/>
</dbReference>
<evidence type="ECO:0000313" key="1">
    <source>
        <dbReference type="EMBL" id="KAJ0024328.1"/>
    </source>
</evidence>
<keyword evidence="2" id="KW-1185">Reference proteome</keyword>
<accession>A0ACC0XUU3</accession>
<gene>
    <name evidence="1" type="ORF">Pint_08157</name>
</gene>
<reference evidence="2" key="1">
    <citation type="journal article" date="2023" name="G3 (Bethesda)">
        <title>Genome assembly and association tests identify interacting loci associated with vigor, precocity, and sex in interspecific pistachio rootstocks.</title>
        <authorList>
            <person name="Palmer W."/>
            <person name="Jacygrad E."/>
            <person name="Sagayaradj S."/>
            <person name="Cavanaugh K."/>
            <person name="Han R."/>
            <person name="Bertier L."/>
            <person name="Beede B."/>
            <person name="Kafkas S."/>
            <person name="Golino D."/>
            <person name="Preece J."/>
            <person name="Michelmore R."/>
        </authorList>
    </citation>
    <scope>NUCLEOTIDE SEQUENCE [LARGE SCALE GENOMIC DNA]</scope>
</reference>
<name>A0ACC0XUU3_9ROSI</name>
<proteinExistence type="predicted"/>
<comment type="caution">
    <text evidence="1">The sequence shown here is derived from an EMBL/GenBank/DDBJ whole genome shotgun (WGS) entry which is preliminary data.</text>
</comment>
<dbReference type="Proteomes" id="UP001163603">
    <property type="component" value="Chromosome 10"/>
</dbReference>
<evidence type="ECO:0000313" key="2">
    <source>
        <dbReference type="Proteomes" id="UP001163603"/>
    </source>
</evidence>
<organism evidence="1 2">
    <name type="scientific">Pistacia integerrima</name>
    <dbReference type="NCBI Taxonomy" id="434235"/>
    <lineage>
        <taxon>Eukaryota</taxon>
        <taxon>Viridiplantae</taxon>
        <taxon>Streptophyta</taxon>
        <taxon>Embryophyta</taxon>
        <taxon>Tracheophyta</taxon>
        <taxon>Spermatophyta</taxon>
        <taxon>Magnoliopsida</taxon>
        <taxon>eudicotyledons</taxon>
        <taxon>Gunneridae</taxon>
        <taxon>Pentapetalae</taxon>
        <taxon>rosids</taxon>
        <taxon>malvids</taxon>
        <taxon>Sapindales</taxon>
        <taxon>Anacardiaceae</taxon>
        <taxon>Pistacia</taxon>
    </lineage>
</organism>
<sequence>MNIHDGQSAIRFRIFLYPHPNPTKEINSVGDDKVSCQRWWPKCNTLPLGWDEGCLLARVHPGGEKAQFAILL</sequence>